<dbReference type="PANTHER" id="PTHR30383:SF31">
    <property type="entry name" value="SGNH HYDROLASE-TYPE ESTERASE DOMAIN-CONTAINING PROTEIN-RELATED"/>
    <property type="match status" value="1"/>
</dbReference>
<dbReference type="SUPFAM" id="SSF52266">
    <property type="entry name" value="SGNH hydrolase"/>
    <property type="match status" value="1"/>
</dbReference>
<protein>
    <recommendedName>
        <fullName evidence="1">SGNH hydrolase-type esterase domain-containing protein</fullName>
    </recommendedName>
</protein>
<dbReference type="GO" id="GO:0004622">
    <property type="term" value="F:phosphatidylcholine lysophospholipase activity"/>
    <property type="evidence" value="ECO:0007669"/>
    <property type="project" value="TreeGrafter"/>
</dbReference>
<accession>A0A9W4RKZ0</accession>
<feature type="non-terminal residue" evidence="2">
    <location>
        <position position="1"/>
    </location>
</feature>
<evidence type="ECO:0000313" key="2">
    <source>
        <dbReference type="EMBL" id="CAI0643131.1"/>
    </source>
</evidence>
<dbReference type="InterPro" id="IPR051532">
    <property type="entry name" value="Ester_Hydrolysis_Enzymes"/>
</dbReference>
<keyword evidence="3" id="KW-1185">Reference proteome</keyword>
<reference evidence="2" key="1">
    <citation type="submission" date="2022-08" db="EMBL/GenBank/DDBJ databases">
        <authorList>
            <person name="Giroux E."/>
            <person name="Giroux E."/>
        </authorList>
    </citation>
    <scope>NUCLEOTIDE SEQUENCE</scope>
    <source>
        <strain evidence="2">H1091258</strain>
    </source>
</reference>
<sequence length="256" mass="28414">NLLPSEVQHLSTLQDKYLYGAFGVVAQTCALGLSDGFLTQRISEASRHIARGTKLRLMPLGGSVTFGQGSTDGNGYRCKLRELLMADGFKVDMVGSRKVGALGSAHEGWRGFRVDQIDQKARKSVPVHMPNVFMVNAGSNDCLLDFKVDRIGDRLDRLMDNLWSAAPRATIILSTLLVNADERTERRILKANDRFQILAQQKISEHRRLVSADMHGSDGPRLDELVDGTHPNDEGYGKMATIWHRAIREAVQKGFI</sequence>
<dbReference type="Proteomes" id="UP001152533">
    <property type="component" value="Unassembled WGS sequence"/>
</dbReference>
<evidence type="ECO:0000259" key="1">
    <source>
        <dbReference type="Pfam" id="PF13472"/>
    </source>
</evidence>
<comment type="caution">
    <text evidence="2">The sequence shown here is derived from an EMBL/GenBank/DDBJ whole genome shotgun (WGS) entry which is preliminary data.</text>
</comment>
<dbReference type="CDD" id="cd01833">
    <property type="entry name" value="XynB_like"/>
    <property type="match status" value="1"/>
</dbReference>
<dbReference type="InterPro" id="IPR036514">
    <property type="entry name" value="SGNH_hydro_sf"/>
</dbReference>
<dbReference type="InterPro" id="IPR013830">
    <property type="entry name" value="SGNH_hydro"/>
</dbReference>
<dbReference type="AlphaFoldDB" id="A0A9W4RKZ0"/>
<dbReference type="EMBL" id="CAMGZC010000090">
    <property type="protein sequence ID" value="CAI0643131.1"/>
    <property type="molecule type" value="Genomic_DNA"/>
</dbReference>
<dbReference type="Gene3D" id="3.40.50.1110">
    <property type="entry name" value="SGNH hydrolase"/>
    <property type="match status" value="1"/>
</dbReference>
<proteinExistence type="predicted"/>
<gene>
    <name evidence="2" type="ORF">CGXH109_LOCUS22272</name>
</gene>
<name>A0A9W4RKZ0_9PEZI</name>
<dbReference type="PANTHER" id="PTHR30383">
    <property type="entry name" value="THIOESTERASE 1/PROTEASE 1/LYSOPHOSPHOLIPASE L1"/>
    <property type="match status" value="1"/>
</dbReference>
<dbReference type="Pfam" id="PF13472">
    <property type="entry name" value="Lipase_GDSL_2"/>
    <property type="match status" value="1"/>
</dbReference>
<evidence type="ECO:0000313" key="3">
    <source>
        <dbReference type="Proteomes" id="UP001152533"/>
    </source>
</evidence>
<feature type="non-terminal residue" evidence="2">
    <location>
        <position position="256"/>
    </location>
</feature>
<feature type="domain" description="SGNH hydrolase-type esterase" evidence="1">
    <location>
        <begin position="60"/>
        <end position="236"/>
    </location>
</feature>
<organism evidence="2 3">
    <name type="scientific">Colletotrichum noveboracense</name>
    <dbReference type="NCBI Taxonomy" id="2664923"/>
    <lineage>
        <taxon>Eukaryota</taxon>
        <taxon>Fungi</taxon>
        <taxon>Dikarya</taxon>
        <taxon>Ascomycota</taxon>
        <taxon>Pezizomycotina</taxon>
        <taxon>Sordariomycetes</taxon>
        <taxon>Hypocreomycetidae</taxon>
        <taxon>Glomerellales</taxon>
        <taxon>Glomerellaceae</taxon>
        <taxon>Colletotrichum</taxon>
        <taxon>Colletotrichum gloeosporioides species complex</taxon>
    </lineage>
</organism>